<protein>
    <submittedName>
        <fullName evidence="1">Uncharacterized protein</fullName>
    </submittedName>
</protein>
<keyword evidence="2" id="KW-1185">Reference proteome</keyword>
<name>A0A136Q762_9FIRM</name>
<gene>
    <name evidence="1" type="ORF">HMPREF3293_00654</name>
</gene>
<proteinExistence type="predicted"/>
<reference evidence="1 2" key="1">
    <citation type="submission" date="2016-02" db="EMBL/GenBank/DDBJ databases">
        <authorList>
            <person name="Wen L."/>
            <person name="He K."/>
            <person name="Yang H."/>
        </authorList>
    </citation>
    <scope>NUCLEOTIDE SEQUENCE [LARGE SCALE GENOMIC DNA]</scope>
    <source>
        <strain evidence="1 2">DSM 22607</strain>
    </source>
</reference>
<organism evidence="1 2">
    <name type="scientific">Christensenella minuta</name>
    <dbReference type="NCBI Taxonomy" id="626937"/>
    <lineage>
        <taxon>Bacteria</taxon>
        <taxon>Bacillati</taxon>
        <taxon>Bacillota</taxon>
        <taxon>Clostridia</taxon>
        <taxon>Christensenellales</taxon>
        <taxon>Christensenellaceae</taxon>
        <taxon>Christensenella</taxon>
    </lineage>
</organism>
<dbReference type="AlphaFoldDB" id="A0A136Q762"/>
<evidence type="ECO:0000313" key="1">
    <source>
        <dbReference type="EMBL" id="KXK66469.1"/>
    </source>
</evidence>
<dbReference type="EMBL" id="LSZW01000041">
    <property type="protein sequence ID" value="KXK66469.1"/>
    <property type="molecule type" value="Genomic_DNA"/>
</dbReference>
<dbReference type="STRING" id="626937.HMPREF3293_00654"/>
<comment type="caution">
    <text evidence="1">The sequence shown here is derived from an EMBL/GenBank/DDBJ whole genome shotgun (WGS) entry which is preliminary data.</text>
</comment>
<dbReference type="Proteomes" id="UP000070366">
    <property type="component" value="Unassembled WGS sequence"/>
</dbReference>
<accession>A0A136Q762</accession>
<sequence length="63" mass="7247">MWQSFGGLTVIFITRIVYLKNLFHVKLFCCASFRLTLQASGALLSLFINQSIHPICERIMNIK</sequence>
<evidence type="ECO:0000313" key="2">
    <source>
        <dbReference type="Proteomes" id="UP000070366"/>
    </source>
</evidence>